<dbReference type="PIRSF" id="PIRSF000641">
    <property type="entry name" value="SRK"/>
    <property type="match status" value="1"/>
</dbReference>
<keyword evidence="10" id="KW-1015">Disulfide bond</keyword>
<dbReference type="Pfam" id="PF00954">
    <property type="entry name" value="S_locus_glycop"/>
    <property type="match status" value="1"/>
</dbReference>
<evidence type="ECO:0000256" key="14">
    <source>
        <dbReference type="ARBA" id="ARBA00048679"/>
    </source>
</evidence>
<evidence type="ECO:0000256" key="16">
    <source>
        <dbReference type="PROSITE-ProRule" id="PRU00076"/>
    </source>
</evidence>
<dbReference type="Proteomes" id="UP000823388">
    <property type="component" value="Chromosome 2K"/>
</dbReference>
<dbReference type="CDD" id="cd14066">
    <property type="entry name" value="STKc_IRAK"/>
    <property type="match status" value="1"/>
</dbReference>
<evidence type="ECO:0000256" key="10">
    <source>
        <dbReference type="ARBA" id="ARBA00023157"/>
    </source>
</evidence>
<dbReference type="Gene3D" id="1.10.510.10">
    <property type="entry name" value="Transferase(Phosphotransferase) domain 1"/>
    <property type="match status" value="1"/>
</dbReference>
<keyword evidence="9 15" id="KW-0067">ATP-binding</keyword>
<dbReference type="InterPro" id="IPR017441">
    <property type="entry name" value="Protein_kinase_ATP_BS"/>
</dbReference>
<comment type="caution">
    <text evidence="25">The sequence shown here is derived from an EMBL/GenBank/DDBJ whole genome shotgun (WGS) entry which is preliminary data.</text>
</comment>
<dbReference type="PROSITE" id="PS50011">
    <property type="entry name" value="PROTEIN_KINASE_DOM"/>
    <property type="match status" value="1"/>
</dbReference>
<evidence type="ECO:0000256" key="12">
    <source>
        <dbReference type="ARBA" id="ARBA00023180"/>
    </source>
</evidence>
<evidence type="ECO:0000256" key="13">
    <source>
        <dbReference type="ARBA" id="ARBA00047899"/>
    </source>
</evidence>
<evidence type="ECO:0000259" key="22">
    <source>
        <dbReference type="PROSITE" id="PS50026"/>
    </source>
</evidence>
<dbReference type="GO" id="GO:0048544">
    <property type="term" value="P:recognition of pollen"/>
    <property type="evidence" value="ECO:0007669"/>
    <property type="project" value="InterPro"/>
</dbReference>
<dbReference type="Gene3D" id="3.30.200.20">
    <property type="entry name" value="Phosphorylase Kinase, domain 1"/>
    <property type="match status" value="1"/>
</dbReference>
<accession>A0A8T0WGY1</accession>
<dbReference type="PANTHER" id="PTHR27002:SF1095">
    <property type="entry name" value="G-TYPE LECTIN S-RECEPTOR-LIKE SERINE_THREONINE-PROTEIN KINASE RKS1"/>
    <property type="match status" value="1"/>
</dbReference>
<evidence type="ECO:0000259" key="24">
    <source>
        <dbReference type="PROSITE" id="PS50948"/>
    </source>
</evidence>
<dbReference type="EMBL" id="CM029039">
    <property type="protein sequence ID" value="KAG2645086.1"/>
    <property type="molecule type" value="Genomic_DNA"/>
</dbReference>
<keyword evidence="26" id="KW-1185">Reference proteome</keyword>
<dbReference type="PROSITE" id="PS00107">
    <property type="entry name" value="PROTEIN_KINASE_ATP"/>
    <property type="match status" value="1"/>
</dbReference>
<keyword evidence="5 15" id="KW-0808">Transferase</keyword>
<keyword evidence="6 20" id="KW-0732">Signal</keyword>
<dbReference type="SMART" id="SM00220">
    <property type="entry name" value="S_TKc"/>
    <property type="match status" value="1"/>
</dbReference>
<keyword evidence="4 16" id="KW-0245">EGF-like domain</keyword>
<evidence type="ECO:0000256" key="19">
    <source>
        <dbReference type="SAM" id="Phobius"/>
    </source>
</evidence>
<evidence type="ECO:0000256" key="18">
    <source>
        <dbReference type="SAM" id="MobiDB-lite"/>
    </source>
</evidence>
<dbReference type="Pfam" id="PF07714">
    <property type="entry name" value="PK_Tyr_Ser-Thr"/>
    <property type="match status" value="1"/>
</dbReference>
<dbReference type="SMART" id="SM00108">
    <property type="entry name" value="B_lectin"/>
    <property type="match status" value="1"/>
</dbReference>
<keyword evidence="12" id="KW-0325">Glycoprotein</keyword>
<evidence type="ECO:0000256" key="17">
    <source>
        <dbReference type="PROSITE-ProRule" id="PRU10141"/>
    </source>
</evidence>
<feature type="domain" description="EGF-like" evidence="22">
    <location>
        <begin position="289"/>
        <end position="327"/>
    </location>
</feature>
<keyword evidence="2" id="KW-1003">Cell membrane</keyword>
<keyword evidence="3 15" id="KW-0723">Serine/threonine-protein kinase</keyword>
<gene>
    <name evidence="25" type="ORF">PVAP13_2KG396500</name>
</gene>
<keyword evidence="11" id="KW-0675">Receptor</keyword>
<feature type="domain" description="Protein kinase" evidence="21">
    <location>
        <begin position="525"/>
        <end position="803"/>
    </location>
</feature>
<evidence type="ECO:0000256" key="9">
    <source>
        <dbReference type="ARBA" id="ARBA00022840"/>
    </source>
</evidence>
<dbReference type="InterPro" id="IPR003609">
    <property type="entry name" value="Pan_app"/>
</dbReference>
<evidence type="ECO:0000256" key="8">
    <source>
        <dbReference type="ARBA" id="ARBA00022777"/>
    </source>
</evidence>
<dbReference type="FunFam" id="3.30.200.20:FF:001238">
    <property type="entry name" value="Os08g0179000 protein"/>
    <property type="match status" value="1"/>
</dbReference>
<dbReference type="SMART" id="SM00473">
    <property type="entry name" value="PAN_AP"/>
    <property type="match status" value="1"/>
</dbReference>
<sequence>MDRSAITCATVLLVLLPRGASDDRLVLGKPLLPGTTIVSDGGGFALGFFSPTKFTPAKLYLGIWYTDIPRLTAVWVANREAPATNGTPSAPTLSLTDTSNLVLSDAGGRVLWTTNVATGDSSSLPAATGLAAVLLNNGNLVIRSPNGTALWQSFEHPSDTFLPGMKIRVRYRSRDGERLVSWRGPDDPSPGSFTYGMDPDTFLQAFIWNGTRPVARTAPWTGYLTISGQLRVSAGAVIYMAVVDTEEEMYITYRLSDGAAPTRFVLAYSGEYQLQSWGSSEWALVGKWPADECDLYGHCGPYAYCDGTATGAPTCKCLDGFEPASPEDWSSGRFAHGCRRKKALRCGGGGGGFVTLPGIKPPDKFVLVGNRTSEECAMECTKNCSCVAYAYANLSSSGSSTKDGTRCLVWAGELIDTEKVTDVAGTRSDTLYLRIAGLDAGTRPKTSSAVKIVLPAVLLSAILILTSTLAWFKFKAGKKQKRGKHETLVLGNLNTLEHSGEENPTQGFEFSVASFRDIAAVTNNFHESFMIGQGGFGKVYKAKLNGREVAIKRLSRDSEQGIAEFRNEVILIAKLQHRNLVRFISCCIEGDEKLLIFEYMPNKGLDALLFSSTRKLELDWPTRFNIIKGVAKGLLYLHQDSRLKIIHRDLKASNVLLDEELRPKIADFGMARMVSDNQQNANTKRVVGTYGYMAPEYALRGIFSVKSDAYSFGVLTLEVVSGVKISSTDQIMESESLIVYAWNLWREGQAKDLVDSSIADSCIIDEALLCIHIGLLCVQNNPNDRPFMSSVVFILENGGTPLTAPSKPVYFVHTNTNSKVERRRDNTQSSKNSLTFSVLEGR</sequence>
<evidence type="ECO:0000256" key="11">
    <source>
        <dbReference type="ARBA" id="ARBA00023170"/>
    </source>
</evidence>
<dbReference type="InterPro" id="IPR001245">
    <property type="entry name" value="Ser-Thr/Tyr_kinase_cat_dom"/>
</dbReference>
<dbReference type="InterPro" id="IPR008271">
    <property type="entry name" value="Ser/Thr_kinase_AS"/>
</dbReference>
<dbReference type="PROSITE" id="PS50927">
    <property type="entry name" value="BULB_LECTIN"/>
    <property type="match status" value="1"/>
</dbReference>
<dbReference type="PROSITE" id="PS00108">
    <property type="entry name" value="PROTEIN_KINASE_ST"/>
    <property type="match status" value="1"/>
</dbReference>
<proteinExistence type="inferred from homology"/>
<evidence type="ECO:0000259" key="21">
    <source>
        <dbReference type="PROSITE" id="PS50011"/>
    </source>
</evidence>
<dbReference type="InterPro" id="IPR000719">
    <property type="entry name" value="Prot_kinase_dom"/>
</dbReference>
<comment type="caution">
    <text evidence="16">Lacks conserved residue(s) required for the propagation of feature annotation.</text>
</comment>
<feature type="transmembrane region" description="Helical" evidence="19">
    <location>
        <begin position="452"/>
        <end position="472"/>
    </location>
</feature>
<dbReference type="PROSITE" id="PS50026">
    <property type="entry name" value="EGF_3"/>
    <property type="match status" value="1"/>
</dbReference>
<keyword evidence="19" id="KW-0472">Membrane</keyword>
<evidence type="ECO:0000256" key="5">
    <source>
        <dbReference type="ARBA" id="ARBA00022679"/>
    </source>
</evidence>
<keyword evidence="8 15" id="KW-0418">Kinase</keyword>
<evidence type="ECO:0000256" key="3">
    <source>
        <dbReference type="ARBA" id="ARBA00022527"/>
    </source>
</evidence>
<dbReference type="GO" id="GO:0005524">
    <property type="term" value="F:ATP binding"/>
    <property type="evidence" value="ECO:0007669"/>
    <property type="project" value="UniProtKB-UniRule"/>
</dbReference>
<evidence type="ECO:0000256" key="20">
    <source>
        <dbReference type="SAM" id="SignalP"/>
    </source>
</evidence>
<dbReference type="PANTHER" id="PTHR27002">
    <property type="entry name" value="RECEPTOR-LIKE SERINE/THREONINE-PROTEIN KINASE SD1-8"/>
    <property type="match status" value="1"/>
</dbReference>
<dbReference type="Pfam" id="PF08276">
    <property type="entry name" value="PAN_2"/>
    <property type="match status" value="1"/>
</dbReference>
<reference evidence="25 26" key="1">
    <citation type="submission" date="2020-05" db="EMBL/GenBank/DDBJ databases">
        <title>WGS assembly of Panicum virgatum.</title>
        <authorList>
            <person name="Lovell J.T."/>
            <person name="Jenkins J."/>
            <person name="Shu S."/>
            <person name="Juenger T.E."/>
            <person name="Schmutz J."/>
        </authorList>
    </citation>
    <scope>NUCLEOTIDE SEQUENCE [LARGE SCALE GENOMIC DNA]</scope>
    <source>
        <strain evidence="26">cv. AP13</strain>
    </source>
</reference>
<dbReference type="SUPFAM" id="SSF56112">
    <property type="entry name" value="Protein kinase-like (PK-like)"/>
    <property type="match status" value="1"/>
</dbReference>
<feature type="chain" id="PRO_5035913323" description="Receptor-like serine/threonine-protein kinase" evidence="20">
    <location>
        <begin position="22"/>
        <end position="842"/>
    </location>
</feature>
<dbReference type="Gene3D" id="2.90.10.10">
    <property type="entry name" value="Bulb-type lectin domain"/>
    <property type="match status" value="1"/>
</dbReference>
<dbReference type="EC" id="2.7.11.1" evidence="15"/>
<comment type="catalytic activity">
    <reaction evidence="13 15">
        <text>L-threonyl-[protein] + ATP = O-phospho-L-threonyl-[protein] + ADP + H(+)</text>
        <dbReference type="Rhea" id="RHEA:46608"/>
        <dbReference type="Rhea" id="RHEA-COMP:11060"/>
        <dbReference type="Rhea" id="RHEA-COMP:11605"/>
        <dbReference type="ChEBI" id="CHEBI:15378"/>
        <dbReference type="ChEBI" id="CHEBI:30013"/>
        <dbReference type="ChEBI" id="CHEBI:30616"/>
        <dbReference type="ChEBI" id="CHEBI:61977"/>
        <dbReference type="ChEBI" id="CHEBI:456216"/>
        <dbReference type="EC" id="2.7.11.1"/>
    </reaction>
</comment>
<dbReference type="GO" id="GO:0004674">
    <property type="term" value="F:protein serine/threonine kinase activity"/>
    <property type="evidence" value="ECO:0007669"/>
    <property type="project" value="UniProtKB-KW"/>
</dbReference>
<dbReference type="InterPro" id="IPR036426">
    <property type="entry name" value="Bulb-type_lectin_dom_sf"/>
</dbReference>
<evidence type="ECO:0000256" key="1">
    <source>
        <dbReference type="ARBA" id="ARBA00004251"/>
    </source>
</evidence>
<feature type="domain" description="Apple" evidence="24">
    <location>
        <begin position="346"/>
        <end position="436"/>
    </location>
</feature>
<keyword evidence="19" id="KW-0812">Transmembrane</keyword>
<name>A0A8T0WGY1_PANVG</name>
<dbReference type="InterPro" id="IPR000858">
    <property type="entry name" value="S_locus_glycoprot_dom"/>
</dbReference>
<evidence type="ECO:0000256" key="2">
    <source>
        <dbReference type="ARBA" id="ARBA00022475"/>
    </source>
</evidence>
<evidence type="ECO:0000256" key="4">
    <source>
        <dbReference type="ARBA" id="ARBA00022536"/>
    </source>
</evidence>
<organism evidence="25 26">
    <name type="scientific">Panicum virgatum</name>
    <name type="common">Blackwell switchgrass</name>
    <dbReference type="NCBI Taxonomy" id="38727"/>
    <lineage>
        <taxon>Eukaryota</taxon>
        <taxon>Viridiplantae</taxon>
        <taxon>Streptophyta</taxon>
        <taxon>Embryophyta</taxon>
        <taxon>Tracheophyta</taxon>
        <taxon>Spermatophyta</taxon>
        <taxon>Magnoliopsida</taxon>
        <taxon>Liliopsida</taxon>
        <taxon>Poales</taxon>
        <taxon>Poaceae</taxon>
        <taxon>PACMAD clade</taxon>
        <taxon>Panicoideae</taxon>
        <taxon>Panicodae</taxon>
        <taxon>Paniceae</taxon>
        <taxon>Panicinae</taxon>
        <taxon>Panicum</taxon>
        <taxon>Panicum sect. Hiantes</taxon>
    </lineage>
</organism>
<comment type="similarity">
    <text evidence="15">Belongs to the protein kinase superfamily. Ser/Thr protein kinase family.</text>
</comment>
<protein>
    <recommendedName>
        <fullName evidence="15">Receptor-like serine/threonine-protein kinase</fullName>
        <ecNumber evidence="15">2.7.11.1</ecNumber>
    </recommendedName>
</protein>
<dbReference type="Pfam" id="PF01453">
    <property type="entry name" value="B_lectin"/>
    <property type="match status" value="1"/>
</dbReference>
<feature type="compositionally biased region" description="Polar residues" evidence="18">
    <location>
        <begin position="827"/>
        <end position="836"/>
    </location>
</feature>
<dbReference type="InterPro" id="IPR001480">
    <property type="entry name" value="Bulb-type_lectin_dom"/>
</dbReference>
<dbReference type="GO" id="GO:0051707">
    <property type="term" value="P:response to other organism"/>
    <property type="evidence" value="ECO:0007669"/>
    <property type="project" value="UniProtKB-ARBA"/>
</dbReference>
<dbReference type="GO" id="GO:0005886">
    <property type="term" value="C:plasma membrane"/>
    <property type="evidence" value="ECO:0007669"/>
    <property type="project" value="UniProtKB-SubCell"/>
</dbReference>
<dbReference type="SUPFAM" id="SSF51110">
    <property type="entry name" value="alpha-D-mannose-specific plant lectins"/>
    <property type="match status" value="1"/>
</dbReference>
<evidence type="ECO:0000256" key="7">
    <source>
        <dbReference type="ARBA" id="ARBA00022741"/>
    </source>
</evidence>
<keyword evidence="7 15" id="KW-0547">Nucleotide-binding</keyword>
<feature type="region of interest" description="Disordered" evidence="18">
    <location>
        <begin position="821"/>
        <end position="842"/>
    </location>
</feature>
<dbReference type="InterPro" id="IPR024171">
    <property type="entry name" value="SRK-like_kinase"/>
</dbReference>
<evidence type="ECO:0000256" key="6">
    <source>
        <dbReference type="ARBA" id="ARBA00022729"/>
    </source>
</evidence>
<evidence type="ECO:0000256" key="15">
    <source>
        <dbReference type="PIRNR" id="PIRNR000641"/>
    </source>
</evidence>
<comment type="subcellular location">
    <subcellularLocation>
        <location evidence="1">Cell membrane</location>
        <topology evidence="1">Single-pass type I membrane protein</topology>
    </subcellularLocation>
</comment>
<dbReference type="InterPro" id="IPR000742">
    <property type="entry name" value="EGF"/>
</dbReference>
<dbReference type="FunFam" id="1.10.510.10:FF:000060">
    <property type="entry name" value="G-type lectin S-receptor-like serine/threonine-protein kinase"/>
    <property type="match status" value="1"/>
</dbReference>
<feature type="signal peptide" evidence="20">
    <location>
        <begin position="1"/>
        <end position="21"/>
    </location>
</feature>
<dbReference type="CDD" id="cd00028">
    <property type="entry name" value="B_lectin"/>
    <property type="match status" value="1"/>
</dbReference>
<evidence type="ECO:0000259" key="23">
    <source>
        <dbReference type="PROSITE" id="PS50927"/>
    </source>
</evidence>
<dbReference type="PROSITE" id="PS50948">
    <property type="entry name" value="PAN"/>
    <property type="match status" value="1"/>
</dbReference>
<dbReference type="AlphaFoldDB" id="A0A8T0WGY1"/>
<feature type="domain" description="Bulb-type lectin" evidence="23">
    <location>
        <begin position="22"/>
        <end position="155"/>
    </location>
</feature>
<comment type="catalytic activity">
    <reaction evidence="14 15">
        <text>L-seryl-[protein] + ATP = O-phospho-L-seryl-[protein] + ADP + H(+)</text>
        <dbReference type="Rhea" id="RHEA:17989"/>
        <dbReference type="Rhea" id="RHEA-COMP:9863"/>
        <dbReference type="Rhea" id="RHEA-COMP:11604"/>
        <dbReference type="ChEBI" id="CHEBI:15378"/>
        <dbReference type="ChEBI" id="CHEBI:29999"/>
        <dbReference type="ChEBI" id="CHEBI:30616"/>
        <dbReference type="ChEBI" id="CHEBI:83421"/>
        <dbReference type="ChEBI" id="CHEBI:456216"/>
        <dbReference type="EC" id="2.7.11.1"/>
    </reaction>
</comment>
<keyword evidence="19" id="KW-1133">Transmembrane helix</keyword>
<evidence type="ECO:0000313" key="25">
    <source>
        <dbReference type="EMBL" id="KAG2645086.1"/>
    </source>
</evidence>
<evidence type="ECO:0000313" key="26">
    <source>
        <dbReference type="Proteomes" id="UP000823388"/>
    </source>
</evidence>
<feature type="binding site" evidence="17">
    <location>
        <position position="552"/>
    </location>
    <ligand>
        <name>ATP</name>
        <dbReference type="ChEBI" id="CHEBI:30616"/>
    </ligand>
</feature>
<dbReference type="CDD" id="cd01098">
    <property type="entry name" value="PAN_AP_plant"/>
    <property type="match status" value="1"/>
</dbReference>
<dbReference type="InterPro" id="IPR011009">
    <property type="entry name" value="Kinase-like_dom_sf"/>
</dbReference>